<proteinExistence type="predicted"/>
<evidence type="ECO:0000313" key="3">
    <source>
        <dbReference type="EMBL" id="KRN25081.1"/>
    </source>
</evidence>
<dbReference type="OrthoDB" id="1150409at2"/>
<feature type="domain" description="HTH cro/C1-type" evidence="2">
    <location>
        <begin position="15"/>
        <end position="68"/>
    </location>
</feature>
<protein>
    <submittedName>
        <fullName evidence="3">XRE family transcriptional regulator</fullName>
    </submittedName>
</protein>
<dbReference type="GO" id="GO:0005829">
    <property type="term" value="C:cytosol"/>
    <property type="evidence" value="ECO:0007669"/>
    <property type="project" value="TreeGrafter"/>
</dbReference>
<dbReference type="EMBL" id="AYZJ01000019">
    <property type="protein sequence ID" value="KRN25081.1"/>
    <property type="molecule type" value="Genomic_DNA"/>
</dbReference>
<dbReference type="GO" id="GO:0003677">
    <property type="term" value="F:DNA binding"/>
    <property type="evidence" value="ECO:0007669"/>
    <property type="project" value="UniProtKB-KW"/>
</dbReference>
<dbReference type="RefSeq" id="WP_054662057.1">
    <property type="nucleotide sequence ID" value="NZ_AYZJ01000019.1"/>
</dbReference>
<dbReference type="AlphaFoldDB" id="A0A0R2F9T6"/>
<dbReference type="InterPro" id="IPR010982">
    <property type="entry name" value="Lambda_DNA-bd_dom_sf"/>
</dbReference>
<dbReference type="SMART" id="SM00530">
    <property type="entry name" value="HTH_XRE"/>
    <property type="match status" value="1"/>
</dbReference>
<dbReference type="CDD" id="cd00093">
    <property type="entry name" value="HTH_XRE"/>
    <property type="match status" value="1"/>
</dbReference>
<dbReference type="STRING" id="1423730.FC75_GL000994"/>
<dbReference type="Proteomes" id="UP000050865">
    <property type="component" value="Unassembled WGS sequence"/>
</dbReference>
<accession>A0A0R2F9T6</accession>
<dbReference type="SUPFAM" id="SSF48452">
    <property type="entry name" value="TPR-like"/>
    <property type="match status" value="1"/>
</dbReference>
<dbReference type="InterPro" id="IPR050807">
    <property type="entry name" value="TransReg_Diox_bact_type"/>
</dbReference>
<dbReference type="Pfam" id="PF01381">
    <property type="entry name" value="HTH_3"/>
    <property type="match status" value="1"/>
</dbReference>
<gene>
    <name evidence="3" type="ORF">FC75_GL000994</name>
</gene>
<dbReference type="Gene3D" id="1.25.40.10">
    <property type="entry name" value="Tetratricopeptide repeat domain"/>
    <property type="match status" value="1"/>
</dbReference>
<dbReference type="GO" id="GO:0003700">
    <property type="term" value="F:DNA-binding transcription factor activity"/>
    <property type="evidence" value="ECO:0007669"/>
    <property type="project" value="TreeGrafter"/>
</dbReference>
<dbReference type="InterPro" id="IPR011990">
    <property type="entry name" value="TPR-like_helical_dom_sf"/>
</dbReference>
<sequence>MSKLQPALRIKGENVRRFRKLRGLSQAELASGICTQATISLIEKRNKVPSMNILVRLVNRLGITLEDIVVENQDRIQQALSAVDQKVRRGEYRDAAGLLKKVNARRLTREQDLRNYNYFSGMSELFVTQDLDEAIYYFGRVLNGASAAAADVAGIMATLGLALAYAEKGTTERARVYVEQAISLFNAQPLNEQRYLDVELTIYWHISRIYFELGDDAATLQHVQSDIAIGVRNESLFLLPELYALQARTQARLEDEQAAQSRAIALALARVTDRTSLIADLVQGETAASA</sequence>
<keyword evidence="1" id="KW-0238">DNA-binding</keyword>
<name>A0A0R2F9T6_9LACO</name>
<dbReference type="InterPro" id="IPR001387">
    <property type="entry name" value="Cro/C1-type_HTH"/>
</dbReference>
<comment type="caution">
    <text evidence="3">The sequence shown here is derived from an EMBL/GenBank/DDBJ whole genome shotgun (WGS) entry which is preliminary data.</text>
</comment>
<keyword evidence="4" id="KW-1185">Reference proteome</keyword>
<dbReference type="SUPFAM" id="SSF47413">
    <property type="entry name" value="lambda repressor-like DNA-binding domains"/>
    <property type="match status" value="1"/>
</dbReference>
<dbReference type="PROSITE" id="PS50943">
    <property type="entry name" value="HTH_CROC1"/>
    <property type="match status" value="1"/>
</dbReference>
<organism evidence="3 4">
    <name type="scientific">Lacticaseibacillus camelliae DSM 22697 = JCM 13995</name>
    <dbReference type="NCBI Taxonomy" id="1423730"/>
    <lineage>
        <taxon>Bacteria</taxon>
        <taxon>Bacillati</taxon>
        <taxon>Bacillota</taxon>
        <taxon>Bacilli</taxon>
        <taxon>Lactobacillales</taxon>
        <taxon>Lactobacillaceae</taxon>
        <taxon>Lacticaseibacillus</taxon>
    </lineage>
</organism>
<reference evidence="3 4" key="1">
    <citation type="journal article" date="2015" name="Genome Announc.">
        <title>Expanding the biotechnology potential of lactobacilli through comparative genomics of 213 strains and associated genera.</title>
        <authorList>
            <person name="Sun Z."/>
            <person name="Harris H.M."/>
            <person name="McCann A."/>
            <person name="Guo C."/>
            <person name="Argimon S."/>
            <person name="Zhang W."/>
            <person name="Yang X."/>
            <person name="Jeffery I.B."/>
            <person name="Cooney J.C."/>
            <person name="Kagawa T.F."/>
            <person name="Liu W."/>
            <person name="Song Y."/>
            <person name="Salvetti E."/>
            <person name="Wrobel A."/>
            <person name="Rasinkangas P."/>
            <person name="Parkhill J."/>
            <person name="Rea M.C."/>
            <person name="O'Sullivan O."/>
            <person name="Ritari J."/>
            <person name="Douillard F.P."/>
            <person name="Paul Ross R."/>
            <person name="Yang R."/>
            <person name="Briner A.E."/>
            <person name="Felis G.E."/>
            <person name="de Vos W.M."/>
            <person name="Barrangou R."/>
            <person name="Klaenhammer T.R."/>
            <person name="Caufield P.W."/>
            <person name="Cui Y."/>
            <person name="Zhang H."/>
            <person name="O'Toole P.W."/>
        </authorList>
    </citation>
    <scope>NUCLEOTIDE SEQUENCE [LARGE SCALE GENOMIC DNA]</scope>
    <source>
        <strain evidence="3 4">DSM 22697</strain>
    </source>
</reference>
<evidence type="ECO:0000313" key="4">
    <source>
        <dbReference type="Proteomes" id="UP000050865"/>
    </source>
</evidence>
<evidence type="ECO:0000259" key="2">
    <source>
        <dbReference type="PROSITE" id="PS50943"/>
    </source>
</evidence>
<dbReference type="PATRIC" id="fig|1423730.4.peg.1048"/>
<dbReference type="PANTHER" id="PTHR46797">
    <property type="entry name" value="HTH-TYPE TRANSCRIPTIONAL REGULATOR"/>
    <property type="match status" value="1"/>
</dbReference>
<evidence type="ECO:0000256" key="1">
    <source>
        <dbReference type="ARBA" id="ARBA00023125"/>
    </source>
</evidence>
<dbReference type="PANTHER" id="PTHR46797:SF1">
    <property type="entry name" value="METHYLPHOSPHONATE SYNTHASE"/>
    <property type="match status" value="1"/>
</dbReference>